<dbReference type="RefSeq" id="WP_085496105.1">
    <property type="nucleotide sequence ID" value="NZ_FXAZ01000004.1"/>
</dbReference>
<dbReference type="AlphaFoldDB" id="A0A1X7LB78"/>
<dbReference type="OrthoDB" id="2352913at2"/>
<gene>
    <name evidence="1" type="ORF">SAMN06295960_3218</name>
</gene>
<dbReference type="InterPro" id="IPR036492">
    <property type="entry name" value="YojF_sf"/>
</dbReference>
<dbReference type="SUPFAM" id="SSF89442">
    <property type="entry name" value="Hypothetical protein YojF"/>
    <property type="match status" value="1"/>
</dbReference>
<dbReference type="Proteomes" id="UP000193834">
    <property type="component" value="Unassembled WGS sequence"/>
</dbReference>
<proteinExistence type="predicted"/>
<reference evidence="1 2" key="1">
    <citation type="submission" date="2017-04" db="EMBL/GenBank/DDBJ databases">
        <authorList>
            <person name="Afonso C.L."/>
            <person name="Miller P.J."/>
            <person name="Scott M.A."/>
            <person name="Spackman E."/>
            <person name="Goraichik I."/>
            <person name="Dimitrov K.M."/>
            <person name="Suarez D.L."/>
            <person name="Swayne D.E."/>
        </authorList>
    </citation>
    <scope>NUCLEOTIDE SEQUENCE [LARGE SCALE GENOMIC DNA]</scope>
    <source>
        <strain evidence="1 2">11</strain>
    </source>
</reference>
<protein>
    <recommendedName>
        <fullName evidence="3">DUF1806 family protein</fullName>
    </recommendedName>
</protein>
<evidence type="ECO:0008006" key="3">
    <source>
        <dbReference type="Google" id="ProtNLM"/>
    </source>
</evidence>
<dbReference type="Pfam" id="PF08830">
    <property type="entry name" value="DUF1806"/>
    <property type="match status" value="1"/>
</dbReference>
<name>A0A1X7LB78_9BACL</name>
<dbReference type="Gene3D" id="2.70.180.10">
    <property type="entry name" value="Hypothetical protein YojF"/>
    <property type="match status" value="1"/>
</dbReference>
<sequence>MQPIRPELVQEMLDALKGEPVYLHLEMTTGAYANKRNQSMLTASAFITNAEVRYSQGSIAGQGPYRIGLKTETGWVYAQGLTHWEEQEKDRIIAAGHDDEGKLVVAFQLSKQPF</sequence>
<keyword evidence="2" id="KW-1185">Reference proteome</keyword>
<dbReference type="EMBL" id="FXAZ01000004">
    <property type="protein sequence ID" value="SMG51005.1"/>
    <property type="molecule type" value="Genomic_DNA"/>
</dbReference>
<dbReference type="STRING" id="1852522.SAMN06295960_3218"/>
<evidence type="ECO:0000313" key="2">
    <source>
        <dbReference type="Proteomes" id="UP000193834"/>
    </source>
</evidence>
<accession>A0A1X7LB78</accession>
<evidence type="ECO:0000313" key="1">
    <source>
        <dbReference type="EMBL" id="SMG51005.1"/>
    </source>
</evidence>
<organism evidence="1 2">
    <name type="scientific">Paenibacillus aquistagni</name>
    <dbReference type="NCBI Taxonomy" id="1852522"/>
    <lineage>
        <taxon>Bacteria</taxon>
        <taxon>Bacillati</taxon>
        <taxon>Bacillota</taxon>
        <taxon>Bacilli</taxon>
        <taxon>Bacillales</taxon>
        <taxon>Paenibacillaceae</taxon>
        <taxon>Paenibacillus</taxon>
    </lineage>
</organism>
<dbReference type="InterPro" id="IPR014934">
    <property type="entry name" value="DUF1806"/>
</dbReference>